<keyword evidence="5" id="KW-0479">Metal-binding</keyword>
<evidence type="ECO:0000313" key="12">
    <source>
        <dbReference type="EMBL" id="ODM97928.1"/>
    </source>
</evidence>
<evidence type="ECO:0000313" key="13">
    <source>
        <dbReference type="Proteomes" id="UP000094527"/>
    </source>
</evidence>
<dbReference type="AlphaFoldDB" id="A0A1D2MY63"/>
<evidence type="ECO:0000256" key="1">
    <source>
        <dbReference type="ARBA" id="ARBA00004413"/>
    </source>
</evidence>
<dbReference type="GO" id="GO:1903078">
    <property type="term" value="P:positive regulation of protein localization to plasma membrane"/>
    <property type="evidence" value="ECO:0007669"/>
    <property type="project" value="TreeGrafter"/>
</dbReference>
<dbReference type="GO" id="GO:0003009">
    <property type="term" value="P:skeletal muscle contraction"/>
    <property type="evidence" value="ECO:0007669"/>
    <property type="project" value="TreeGrafter"/>
</dbReference>
<dbReference type="PANTHER" id="PTHR15135">
    <property type="entry name" value="STAC"/>
    <property type="match status" value="1"/>
</dbReference>
<dbReference type="CDD" id="cd20817">
    <property type="entry name" value="C1_Stac"/>
    <property type="match status" value="1"/>
</dbReference>
<feature type="domain" description="Phorbol-ester/DAG-type" evidence="11">
    <location>
        <begin position="18"/>
        <end position="67"/>
    </location>
</feature>
<feature type="compositionally biased region" description="Polar residues" evidence="10">
    <location>
        <begin position="175"/>
        <end position="196"/>
    </location>
</feature>
<dbReference type="GO" id="GO:0005737">
    <property type="term" value="C:cytoplasm"/>
    <property type="evidence" value="ECO:0007669"/>
    <property type="project" value="UniProtKB-SubCell"/>
</dbReference>
<evidence type="ECO:0000256" key="8">
    <source>
        <dbReference type="ARBA" id="ARBA00022833"/>
    </source>
</evidence>
<dbReference type="SMART" id="SM00109">
    <property type="entry name" value="C1"/>
    <property type="match status" value="1"/>
</dbReference>
<comment type="subcellular location">
    <subcellularLocation>
        <location evidence="1">Cell membrane</location>
        <topology evidence="1">Peripheral membrane protein</topology>
        <orientation evidence="1">Cytoplasmic side</orientation>
    </subcellularLocation>
    <subcellularLocation>
        <location evidence="2">Cytoplasm</location>
    </subcellularLocation>
</comment>
<keyword evidence="4" id="KW-0963">Cytoplasm</keyword>
<keyword evidence="7" id="KW-0863">Zinc-finger</keyword>
<evidence type="ECO:0000256" key="5">
    <source>
        <dbReference type="ARBA" id="ARBA00022723"/>
    </source>
</evidence>
<protein>
    <submittedName>
        <fullName evidence="12">SH3 and cysteine-rich domain-containing protein 2</fullName>
    </submittedName>
</protein>
<dbReference type="Proteomes" id="UP000094527">
    <property type="component" value="Unassembled WGS sequence"/>
</dbReference>
<feature type="compositionally biased region" description="Polar residues" evidence="10">
    <location>
        <begin position="109"/>
        <end position="118"/>
    </location>
</feature>
<keyword evidence="6" id="KW-0677">Repeat</keyword>
<evidence type="ECO:0000256" key="9">
    <source>
        <dbReference type="ARBA" id="ARBA00023136"/>
    </source>
</evidence>
<feature type="region of interest" description="Disordered" evidence="10">
    <location>
        <begin position="104"/>
        <end position="123"/>
    </location>
</feature>
<keyword evidence="3" id="KW-1003">Cell membrane</keyword>
<dbReference type="FunFam" id="3.30.60.20:FF:000056">
    <property type="entry name" value="Uncharacterized protein, isoform C"/>
    <property type="match status" value="1"/>
</dbReference>
<dbReference type="EMBL" id="LJIJ01000394">
    <property type="protein sequence ID" value="ODM97928.1"/>
    <property type="molecule type" value="Genomic_DNA"/>
</dbReference>
<proteinExistence type="predicted"/>
<feature type="region of interest" description="Disordered" evidence="10">
    <location>
        <begin position="76"/>
        <end position="98"/>
    </location>
</feature>
<feature type="compositionally biased region" description="Gly residues" evidence="10">
    <location>
        <begin position="140"/>
        <end position="153"/>
    </location>
</feature>
<dbReference type="InterPro" id="IPR046349">
    <property type="entry name" value="C1-like_sf"/>
</dbReference>
<dbReference type="Pfam" id="PF00130">
    <property type="entry name" value="C1_1"/>
    <property type="match status" value="1"/>
</dbReference>
<evidence type="ECO:0000256" key="4">
    <source>
        <dbReference type="ARBA" id="ARBA00022490"/>
    </source>
</evidence>
<dbReference type="OrthoDB" id="6250593at2759"/>
<reference evidence="12 13" key="1">
    <citation type="journal article" date="2016" name="Genome Biol. Evol.">
        <title>Gene Family Evolution Reflects Adaptation to Soil Environmental Stressors in the Genome of the Collembolan Orchesella cincta.</title>
        <authorList>
            <person name="Faddeeva-Vakhrusheva A."/>
            <person name="Derks M.F."/>
            <person name="Anvar S.Y."/>
            <person name="Agamennone V."/>
            <person name="Suring W."/>
            <person name="Smit S."/>
            <person name="van Straalen N.M."/>
            <person name="Roelofs D."/>
        </authorList>
    </citation>
    <scope>NUCLEOTIDE SEQUENCE [LARGE SCALE GENOMIC DNA]</scope>
    <source>
        <tissue evidence="12">Mixed pool</tissue>
    </source>
</reference>
<dbReference type="InterPro" id="IPR002219">
    <property type="entry name" value="PKC_DAG/PE"/>
</dbReference>
<keyword evidence="13" id="KW-1185">Reference proteome</keyword>
<evidence type="ECO:0000256" key="2">
    <source>
        <dbReference type="ARBA" id="ARBA00004496"/>
    </source>
</evidence>
<evidence type="ECO:0000256" key="10">
    <source>
        <dbReference type="SAM" id="MobiDB-lite"/>
    </source>
</evidence>
<dbReference type="PROSITE" id="PS50081">
    <property type="entry name" value="ZF_DAG_PE_2"/>
    <property type="match status" value="1"/>
</dbReference>
<dbReference type="PANTHER" id="PTHR15135:SF7">
    <property type="entry name" value="STAC-LIKE, ISOFORM J"/>
    <property type="match status" value="1"/>
</dbReference>
<accession>A0A1D2MY63</accession>
<dbReference type="Gene3D" id="3.30.60.20">
    <property type="match status" value="1"/>
</dbReference>
<dbReference type="GO" id="GO:0005886">
    <property type="term" value="C:plasma membrane"/>
    <property type="evidence" value="ECO:0007669"/>
    <property type="project" value="UniProtKB-SubCell"/>
</dbReference>
<comment type="caution">
    <text evidence="12">The sequence shown here is derived from an EMBL/GenBank/DDBJ whole genome shotgun (WGS) entry which is preliminary data.</text>
</comment>
<evidence type="ECO:0000256" key="6">
    <source>
        <dbReference type="ARBA" id="ARBA00022737"/>
    </source>
</evidence>
<keyword evidence="9" id="KW-0472">Membrane</keyword>
<feature type="non-terminal residue" evidence="12">
    <location>
        <position position="1"/>
    </location>
</feature>
<gene>
    <name evidence="12" type="ORF">Ocin01_08737</name>
</gene>
<evidence type="ECO:0000259" key="11">
    <source>
        <dbReference type="PROSITE" id="PS50081"/>
    </source>
</evidence>
<dbReference type="GO" id="GO:0008270">
    <property type="term" value="F:zinc ion binding"/>
    <property type="evidence" value="ECO:0007669"/>
    <property type="project" value="UniProtKB-KW"/>
</dbReference>
<dbReference type="SUPFAM" id="SSF57889">
    <property type="entry name" value="Cysteine-rich domain"/>
    <property type="match status" value="1"/>
</dbReference>
<dbReference type="PROSITE" id="PS00479">
    <property type="entry name" value="ZF_DAG_PE_1"/>
    <property type="match status" value="1"/>
</dbReference>
<organism evidence="12 13">
    <name type="scientific">Orchesella cincta</name>
    <name type="common">Springtail</name>
    <name type="synonym">Podura cincta</name>
    <dbReference type="NCBI Taxonomy" id="48709"/>
    <lineage>
        <taxon>Eukaryota</taxon>
        <taxon>Metazoa</taxon>
        <taxon>Ecdysozoa</taxon>
        <taxon>Arthropoda</taxon>
        <taxon>Hexapoda</taxon>
        <taxon>Collembola</taxon>
        <taxon>Entomobryomorpha</taxon>
        <taxon>Entomobryoidea</taxon>
        <taxon>Orchesellidae</taxon>
        <taxon>Orchesellinae</taxon>
        <taxon>Orchesella</taxon>
    </lineage>
</organism>
<sequence length="216" mass="23290">KNAKDKDSSKEPFQIFENHIFQEYTYKKITPCDICSQILRGHTRQGLRCRMCKMNVHPDCQEKVGKCQPKTRLLRRQRSTSELETRLSQLADTQQDPEEALGATAPAMTATSKGNSPGKQGDDLDQTYQVLKEANVLKKPGGGSSGSGSGNGLHGSSQTLHSQHEMTPGRLMGRSNPSVNVIPGTTGSSGHNTPSGPGQKMSVAAAPSSGKLTWLE</sequence>
<evidence type="ECO:0000256" key="7">
    <source>
        <dbReference type="ARBA" id="ARBA00022771"/>
    </source>
</evidence>
<dbReference type="InterPro" id="IPR039688">
    <property type="entry name" value="STAC1/2/3"/>
</dbReference>
<dbReference type="STRING" id="48709.A0A1D2MY63"/>
<feature type="region of interest" description="Disordered" evidence="10">
    <location>
        <begin position="137"/>
        <end position="216"/>
    </location>
</feature>
<name>A0A1D2MY63_ORCCI</name>
<evidence type="ECO:0000256" key="3">
    <source>
        <dbReference type="ARBA" id="ARBA00022475"/>
    </source>
</evidence>
<keyword evidence="8" id="KW-0862">Zinc</keyword>